<reference evidence="7" key="1">
    <citation type="submission" date="2023-06" db="EMBL/GenBank/DDBJ databases">
        <title>Genomic analysis of the entomopathogenic nematode Steinernema hermaphroditum.</title>
        <authorList>
            <person name="Schwarz E.M."/>
            <person name="Heppert J.K."/>
            <person name="Baniya A."/>
            <person name="Schwartz H.T."/>
            <person name="Tan C.-H."/>
            <person name="Antoshechkin I."/>
            <person name="Sternberg P.W."/>
            <person name="Goodrich-Blair H."/>
            <person name="Dillman A.R."/>
        </authorList>
    </citation>
    <scope>NUCLEOTIDE SEQUENCE</scope>
    <source>
        <strain evidence="7">PS9179</strain>
        <tissue evidence="7">Whole animal</tissue>
    </source>
</reference>
<dbReference type="AlphaFoldDB" id="A0AA39HUK3"/>
<keyword evidence="8" id="KW-1185">Reference proteome</keyword>
<dbReference type="GO" id="GO:0022857">
    <property type="term" value="F:transmembrane transporter activity"/>
    <property type="evidence" value="ECO:0007669"/>
    <property type="project" value="InterPro"/>
</dbReference>
<evidence type="ECO:0000259" key="6">
    <source>
        <dbReference type="PROSITE" id="PS50850"/>
    </source>
</evidence>
<dbReference type="CDD" id="cd17317">
    <property type="entry name" value="MFS_SLC22"/>
    <property type="match status" value="1"/>
</dbReference>
<gene>
    <name evidence="7" type="ORF">QR680_005528</name>
</gene>
<dbReference type="Pfam" id="PF00083">
    <property type="entry name" value="Sugar_tr"/>
    <property type="match status" value="1"/>
</dbReference>
<feature type="transmembrane region" description="Helical" evidence="5">
    <location>
        <begin position="177"/>
        <end position="195"/>
    </location>
</feature>
<dbReference type="EMBL" id="JAUCMV010000003">
    <property type="protein sequence ID" value="KAK0411177.1"/>
    <property type="molecule type" value="Genomic_DNA"/>
</dbReference>
<name>A0AA39HUK3_9BILA</name>
<feature type="transmembrane region" description="Helical" evidence="5">
    <location>
        <begin position="233"/>
        <end position="255"/>
    </location>
</feature>
<comment type="subcellular location">
    <subcellularLocation>
        <location evidence="1">Membrane</location>
        <topology evidence="1">Multi-pass membrane protein</topology>
    </subcellularLocation>
</comment>
<keyword evidence="2 5" id="KW-0812">Transmembrane</keyword>
<feature type="transmembrane region" description="Helical" evidence="5">
    <location>
        <begin position="201"/>
        <end position="221"/>
    </location>
</feature>
<dbReference type="SUPFAM" id="SSF103473">
    <property type="entry name" value="MFS general substrate transporter"/>
    <property type="match status" value="1"/>
</dbReference>
<feature type="transmembrane region" description="Helical" evidence="5">
    <location>
        <begin position="381"/>
        <end position="405"/>
    </location>
</feature>
<dbReference type="Gene3D" id="1.20.1250.20">
    <property type="entry name" value="MFS general substrate transporter like domains"/>
    <property type="match status" value="1"/>
</dbReference>
<evidence type="ECO:0000256" key="2">
    <source>
        <dbReference type="ARBA" id="ARBA00022692"/>
    </source>
</evidence>
<feature type="transmembrane region" description="Helical" evidence="5">
    <location>
        <begin position="261"/>
        <end position="279"/>
    </location>
</feature>
<accession>A0AA39HUK3</accession>
<feature type="transmembrane region" description="Helical" evidence="5">
    <location>
        <begin position="54"/>
        <end position="77"/>
    </location>
</feature>
<protein>
    <recommendedName>
        <fullName evidence="6">Major facilitator superfamily (MFS) profile domain-containing protein</fullName>
    </recommendedName>
</protein>
<dbReference type="InterPro" id="IPR020846">
    <property type="entry name" value="MFS_dom"/>
</dbReference>
<evidence type="ECO:0000256" key="5">
    <source>
        <dbReference type="SAM" id="Phobius"/>
    </source>
</evidence>
<keyword evidence="4 5" id="KW-0472">Membrane</keyword>
<evidence type="ECO:0000256" key="1">
    <source>
        <dbReference type="ARBA" id="ARBA00004141"/>
    </source>
</evidence>
<comment type="caution">
    <text evidence="7">The sequence shown here is derived from an EMBL/GenBank/DDBJ whole genome shotgun (WGS) entry which is preliminary data.</text>
</comment>
<feature type="transmembrane region" description="Helical" evidence="5">
    <location>
        <begin position="345"/>
        <end position="369"/>
    </location>
</feature>
<dbReference type="InterPro" id="IPR036259">
    <property type="entry name" value="MFS_trans_sf"/>
</dbReference>
<sequence>MDHPEDESNSPNELTIEEPMNRLSRAASTTLTYLHLDADKVLSSFGKFGRYQMLAYLLSNAIMACHAASVMIMSFIAKEPKYSCVPKDASSNTSAFALNRCTVVDAANRTESCLHSADFHIHYPPDIVHATLGAEFNLICDDEHWASHATSIFMLGGMIIAPILTQLSDRYGRRYTFLIPLWVAVISNIVCSIAPDYTTFLVFRLIAGVGTVGFSTIGWVLCLESVSVEFRSLIPFVGTISWVLGYELVGFLRMAISSWRWLYFTISVPGLLTVSYYWLMPESLHWMVIHNKTKGISKYLKNSSRLNKKELALDQCRSSEDCEEAQLTRGPNEAAKRTLFDILKFPALLVHLLFQCFIMSVMNAVYWGLSLFSSDLSEDEMSGYLLSGFVELPAGMLAVFLLTIFGRRTVSAAALLAQASSMAAAVLYPGRNWTSMVLQLLAKVFNSICWAAQPLLLAELSPTSVRNIFYGIVGFVGEIGSIGAPYLDILKRLDERAPALVLALLSAIAGVAVLFAPETKGKILPADLNDFDAGPVWNYFFPKKAHEDIRNGEAGHSQK</sequence>
<feature type="transmembrane region" description="Helical" evidence="5">
    <location>
        <begin position="468"/>
        <end position="487"/>
    </location>
</feature>
<evidence type="ECO:0000313" key="8">
    <source>
        <dbReference type="Proteomes" id="UP001175271"/>
    </source>
</evidence>
<dbReference type="PANTHER" id="PTHR24064">
    <property type="entry name" value="SOLUTE CARRIER FAMILY 22 MEMBER"/>
    <property type="match status" value="1"/>
</dbReference>
<dbReference type="InterPro" id="IPR005828">
    <property type="entry name" value="MFS_sugar_transport-like"/>
</dbReference>
<dbReference type="PROSITE" id="PS50850">
    <property type="entry name" value="MFS"/>
    <property type="match status" value="1"/>
</dbReference>
<feature type="transmembrane region" description="Helical" evidence="5">
    <location>
        <begin position="499"/>
        <end position="516"/>
    </location>
</feature>
<evidence type="ECO:0000313" key="7">
    <source>
        <dbReference type="EMBL" id="KAK0411177.1"/>
    </source>
</evidence>
<feature type="transmembrane region" description="Helical" evidence="5">
    <location>
        <begin position="145"/>
        <end position="165"/>
    </location>
</feature>
<dbReference type="GO" id="GO:0016020">
    <property type="term" value="C:membrane"/>
    <property type="evidence" value="ECO:0007669"/>
    <property type="project" value="UniProtKB-SubCell"/>
</dbReference>
<evidence type="ECO:0000256" key="3">
    <source>
        <dbReference type="ARBA" id="ARBA00022989"/>
    </source>
</evidence>
<dbReference type="Proteomes" id="UP001175271">
    <property type="component" value="Unassembled WGS sequence"/>
</dbReference>
<keyword evidence="3 5" id="KW-1133">Transmembrane helix</keyword>
<feature type="domain" description="Major facilitator superfamily (MFS) profile" evidence="6">
    <location>
        <begin position="104"/>
        <end position="521"/>
    </location>
</feature>
<organism evidence="7 8">
    <name type="scientific">Steinernema hermaphroditum</name>
    <dbReference type="NCBI Taxonomy" id="289476"/>
    <lineage>
        <taxon>Eukaryota</taxon>
        <taxon>Metazoa</taxon>
        <taxon>Ecdysozoa</taxon>
        <taxon>Nematoda</taxon>
        <taxon>Chromadorea</taxon>
        <taxon>Rhabditida</taxon>
        <taxon>Tylenchina</taxon>
        <taxon>Panagrolaimomorpha</taxon>
        <taxon>Strongyloidoidea</taxon>
        <taxon>Steinernematidae</taxon>
        <taxon>Steinernema</taxon>
    </lineage>
</organism>
<proteinExistence type="predicted"/>
<evidence type="ECO:0000256" key="4">
    <source>
        <dbReference type="ARBA" id="ARBA00023136"/>
    </source>
</evidence>